<protein>
    <submittedName>
        <fullName evidence="1">Uncharacterized protein</fullName>
    </submittedName>
</protein>
<organism evidence="1 2">
    <name type="scientific">Leptospira kirschneri str. 200802841</name>
    <dbReference type="NCBI Taxonomy" id="1193047"/>
    <lineage>
        <taxon>Bacteria</taxon>
        <taxon>Pseudomonadati</taxon>
        <taxon>Spirochaetota</taxon>
        <taxon>Spirochaetia</taxon>
        <taxon>Leptospirales</taxon>
        <taxon>Leptospiraceae</taxon>
        <taxon>Leptospira</taxon>
    </lineage>
</organism>
<accession>A0A828XYE2</accession>
<comment type="caution">
    <text evidence="1">The sequence shown here is derived from an EMBL/GenBank/DDBJ whole genome shotgun (WGS) entry which is preliminary data.</text>
</comment>
<proteinExistence type="predicted"/>
<evidence type="ECO:0000313" key="1">
    <source>
        <dbReference type="EMBL" id="EKO50403.1"/>
    </source>
</evidence>
<reference evidence="1" key="1">
    <citation type="submission" date="2012-10" db="EMBL/GenBank/DDBJ databases">
        <authorList>
            <person name="Harkins D.M."/>
            <person name="Durkin A.S."/>
            <person name="Brinkac L.M."/>
            <person name="Selengut J.D."/>
            <person name="Sanka R."/>
            <person name="DePew J."/>
            <person name="Purushe J."/>
            <person name="Picardeau M."/>
            <person name="Werts C."/>
            <person name="Goarant C."/>
            <person name="Vinetz J.M."/>
            <person name="Sutton G.G."/>
            <person name="Nelson W.C."/>
            <person name="Fouts D.E."/>
        </authorList>
    </citation>
    <scope>NUCLEOTIDE SEQUENCE [LARGE SCALE GENOMIC DNA]</scope>
    <source>
        <strain evidence="1">200802841</strain>
    </source>
</reference>
<gene>
    <name evidence="1" type="ORF">LEP1GSC131_1157</name>
</gene>
<name>A0A828XYE2_9LEPT</name>
<sequence length="58" mass="7191">MRTILLKREKNFIWEKFILRNGSFLLSQNTKRFFWIHVVYPLLDVFDFVTFDSGFKRM</sequence>
<evidence type="ECO:0000313" key="2">
    <source>
        <dbReference type="Proteomes" id="UP000006339"/>
    </source>
</evidence>
<keyword evidence="2" id="KW-1185">Reference proteome</keyword>
<dbReference type="EMBL" id="AKWH02000062">
    <property type="protein sequence ID" value="EKO50403.1"/>
    <property type="molecule type" value="Genomic_DNA"/>
</dbReference>
<dbReference type="AlphaFoldDB" id="A0A828XYE2"/>
<dbReference type="Proteomes" id="UP000006339">
    <property type="component" value="Unassembled WGS sequence"/>
</dbReference>